<evidence type="ECO:0000313" key="3">
    <source>
        <dbReference type="Proteomes" id="UP000036947"/>
    </source>
</evidence>
<dbReference type="Proteomes" id="UP000036947">
    <property type="component" value="Unassembled WGS sequence"/>
</dbReference>
<sequence>MSCPESITATLSMDDITTLSDAQLVRLLEEHRCPNGHFELPVDGWERLTREERNHLAERLRRAQECVLAQNPAACSRPLDLDQVNARLAEVSDGGTTASPARPRDTPKGPGHTPPYTEEEERADRRDEETEAYRDLVNDGGRPLYPISLLEQVLRDPEEYRKMLWPLWEHFPTHSTPWLVYQKQLKRWQDFRNWQNDNRGLEDDDDGFSTYVERRKRGCIKLGYAKKLAEIKSDPECLRSDWEEYEHYMRRWQRRWQREPDCSEFSDYVDAIKRQWRALKARQAAEAEAERVFFLTQEDPHRLSIPEPKRIRMLRAATKELVAAKDEYKSAKRRGDLVTNFIRATFDYNDAKKDTARHAVLAQWVLQQIPLIEAELTQPNMTEVGSDITTSRKRRHTCDEDNSGMQSPKKQKPDHGALGFLSGRSVAVLAHERETPTPAPLAIPSNRPRPREAVQGSRPKSPARRSLRSMDERRGGSLGNGVERNTQRPKRVEEPSTAGQKCDDGQRQTGKRRRADVLPTDGTPMMRSKDDNVQTKSSAKAGTQDANLRTKGGQKQLLKGPLNKETKRSLTDEDHSGKRGSKRQKLKPRELSSLSGSRPVPAEAGEKMTEADSAIDQCEIQGPGTDTAPGGRAARPVNASQAINQGPRRSARLAARQATSGTGVALQTRPGLRPSYT</sequence>
<dbReference type="OrthoDB" id="4919781at2759"/>
<name>A0A0L0NHI3_TOLOC</name>
<evidence type="ECO:0000256" key="1">
    <source>
        <dbReference type="SAM" id="MobiDB-lite"/>
    </source>
</evidence>
<dbReference type="EMBL" id="LFRF01000003">
    <property type="protein sequence ID" value="KND93536.1"/>
    <property type="molecule type" value="Genomic_DNA"/>
</dbReference>
<proteinExistence type="predicted"/>
<reference evidence="2 3" key="1">
    <citation type="journal article" date="2015" name="BMC Genomics">
        <title>The genome of the truffle-parasite Tolypocladium ophioglossoides and the evolution of antifungal peptaibiotics.</title>
        <authorList>
            <person name="Quandt C.A."/>
            <person name="Bushley K.E."/>
            <person name="Spatafora J.W."/>
        </authorList>
    </citation>
    <scope>NUCLEOTIDE SEQUENCE [LARGE SCALE GENOMIC DNA]</scope>
    <source>
        <strain evidence="2 3">CBS 100239</strain>
    </source>
</reference>
<feature type="region of interest" description="Disordered" evidence="1">
    <location>
        <begin position="434"/>
        <end position="677"/>
    </location>
</feature>
<dbReference type="STRING" id="1163406.A0A0L0NHI3"/>
<feature type="compositionally biased region" description="Basic and acidic residues" evidence="1">
    <location>
        <begin position="562"/>
        <end position="577"/>
    </location>
</feature>
<gene>
    <name evidence="2" type="ORF">TOPH_01939</name>
</gene>
<comment type="caution">
    <text evidence="2">The sequence shown here is derived from an EMBL/GenBank/DDBJ whole genome shotgun (WGS) entry which is preliminary data.</text>
</comment>
<dbReference type="AlphaFoldDB" id="A0A0L0NHI3"/>
<feature type="compositionally biased region" description="Polar residues" evidence="1">
    <location>
        <begin position="534"/>
        <end position="547"/>
    </location>
</feature>
<protein>
    <submittedName>
        <fullName evidence="2">Uncharacterized protein</fullName>
    </submittedName>
</protein>
<feature type="region of interest" description="Disordered" evidence="1">
    <location>
        <begin position="91"/>
        <end position="130"/>
    </location>
</feature>
<organism evidence="2 3">
    <name type="scientific">Tolypocladium ophioglossoides (strain CBS 100239)</name>
    <name type="common">Snaketongue truffleclub</name>
    <name type="synonym">Elaphocordyceps ophioglossoides</name>
    <dbReference type="NCBI Taxonomy" id="1163406"/>
    <lineage>
        <taxon>Eukaryota</taxon>
        <taxon>Fungi</taxon>
        <taxon>Dikarya</taxon>
        <taxon>Ascomycota</taxon>
        <taxon>Pezizomycotina</taxon>
        <taxon>Sordariomycetes</taxon>
        <taxon>Hypocreomycetidae</taxon>
        <taxon>Hypocreales</taxon>
        <taxon>Ophiocordycipitaceae</taxon>
        <taxon>Tolypocladium</taxon>
    </lineage>
</organism>
<accession>A0A0L0NHI3</accession>
<evidence type="ECO:0000313" key="2">
    <source>
        <dbReference type="EMBL" id="KND93536.1"/>
    </source>
</evidence>
<feature type="region of interest" description="Disordered" evidence="1">
    <location>
        <begin position="382"/>
        <end position="418"/>
    </location>
</feature>
<keyword evidence="3" id="KW-1185">Reference proteome</keyword>